<dbReference type="InterPro" id="IPR000014">
    <property type="entry name" value="PAS"/>
</dbReference>
<feature type="domain" description="PAS" evidence="1">
    <location>
        <begin position="21"/>
        <end position="66"/>
    </location>
</feature>
<keyword evidence="3" id="KW-1185">Reference proteome</keyword>
<dbReference type="PROSITE" id="PS50112">
    <property type="entry name" value="PAS"/>
    <property type="match status" value="1"/>
</dbReference>
<dbReference type="Gene3D" id="3.30.450.20">
    <property type="entry name" value="PAS domain"/>
    <property type="match status" value="1"/>
</dbReference>
<proteinExistence type="predicted"/>
<evidence type="ECO:0000313" key="3">
    <source>
        <dbReference type="Proteomes" id="UP001153387"/>
    </source>
</evidence>
<dbReference type="Proteomes" id="UP001153387">
    <property type="component" value="Unassembled WGS sequence"/>
</dbReference>
<organism evidence="2 3">
    <name type="scientific">Cohnella ginsengisoli</name>
    <dbReference type="NCBI Taxonomy" id="425004"/>
    <lineage>
        <taxon>Bacteria</taxon>
        <taxon>Bacillati</taxon>
        <taxon>Bacillota</taxon>
        <taxon>Bacilli</taxon>
        <taxon>Bacillales</taxon>
        <taxon>Paenibacillaceae</taxon>
        <taxon>Cohnella</taxon>
    </lineage>
</organism>
<name>A0A9X4QQB3_9BACL</name>
<dbReference type="EMBL" id="JAPDHZ010000008">
    <property type="protein sequence ID" value="MDG0794778.1"/>
    <property type="molecule type" value="Genomic_DNA"/>
</dbReference>
<accession>A0A9X4QQB3</accession>
<protein>
    <submittedName>
        <fullName evidence="2">PAS domain S-box protein</fullName>
    </submittedName>
</protein>
<dbReference type="InterPro" id="IPR035965">
    <property type="entry name" value="PAS-like_dom_sf"/>
</dbReference>
<sequence length="66" mass="7498">MSGYLALADGMNHDETLWPLYARIYRDSQEAIMITDSRARILQVNPSFSRITGFEERESSGSRLAC</sequence>
<comment type="caution">
    <text evidence="2">The sequence shown here is derived from an EMBL/GenBank/DDBJ whole genome shotgun (WGS) entry which is preliminary data.</text>
</comment>
<reference evidence="2 3" key="1">
    <citation type="submission" date="2022-10" db="EMBL/GenBank/DDBJ databases">
        <title>Comparative genomic analysis of Cohnella hashimotonis sp. nov., isolated from the International Space Station.</title>
        <authorList>
            <person name="Simpson A."/>
            <person name="Venkateswaran K."/>
        </authorList>
    </citation>
    <scope>NUCLEOTIDE SEQUENCE [LARGE SCALE GENOMIC DNA]</scope>
    <source>
        <strain evidence="2 3">DSM 18997</strain>
    </source>
</reference>
<dbReference type="Pfam" id="PF13188">
    <property type="entry name" value="PAS_8"/>
    <property type="match status" value="1"/>
</dbReference>
<dbReference type="NCBIfam" id="TIGR00229">
    <property type="entry name" value="sensory_box"/>
    <property type="match status" value="1"/>
</dbReference>
<dbReference type="SUPFAM" id="SSF55785">
    <property type="entry name" value="PYP-like sensor domain (PAS domain)"/>
    <property type="match status" value="1"/>
</dbReference>
<evidence type="ECO:0000259" key="1">
    <source>
        <dbReference type="PROSITE" id="PS50112"/>
    </source>
</evidence>
<evidence type="ECO:0000313" key="2">
    <source>
        <dbReference type="EMBL" id="MDG0794778.1"/>
    </source>
</evidence>
<dbReference type="AlphaFoldDB" id="A0A9X4QQB3"/>
<gene>
    <name evidence="2" type="ORF">OMP38_31090</name>
</gene>